<evidence type="ECO:0000256" key="5">
    <source>
        <dbReference type="ARBA" id="ARBA00041564"/>
    </source>
</evidence>
<dbReference type="PANTHER" id="PTHR42839">
    <property type="entry name" value="ISOCHORISMATE SYNTHASE ENTC"/>
    <property type="match status" value="1"/>
</dbReference>
<organism evidence="7 8">
    <name type="scientific">Paenisporosarcina antarctica</name>
    <dbReference type="NCBI Taxonomy" id="417367"/>
    <lineage>
        <taxon>Bacteria</taxon>
        <taxon>Bacillati</taxon>
        <taxon>Bacillota</taxon>
        <taxon>Bacilli</taxon>
        <taxon>Bacillales</taxon>
        <taxon>Caryophanaceae</taxon>
        <taxon>Paenisporosarcina</taxon>
    </lineage>
</organism>
<dbReference type="GO" id="GO:0008909">
    <property type="term" value="F:isochorismate synthase activity"/>
    <property type="evidence" value="ECO:0007669"/>
    <property type="project" value="UniProtKB-EC"/>
</dbReference>
<dbReference type="InterPro" id="IPR015890">
    <property type="entry name" value="Chorismate_C"/>
</dbReference>
<dbReference type="RefSeq" id="WP_134209290.1">
    <property type="nucleotide sequence ID" value="NZ_CP038015.1"/>
</dbReference>
<evidence type="ECO:0000256" key="4">
    <source>
        <dbReference type="ARBA" id="ARBA00023235"/>
    </source>
</evidence>
<dbReference type="EMBL" id="CP038015">
    <property type="protein sequence ID" value="QBP40585.1"/>
    <property type="molecule type" value="Genomic_DNA"/>
</dbReference>
<protein>
    <recommendedName>
        <fullName evidence="3">isochorismate synthase</fullName>
        <ecNumber evidence="3">5.4.4.2</ecNumber>
    </recommendedName>
    <alternativeName>
        <fullName evidence="5">Isochorismate mutase</fullName>
    </alternativeName>
</protein>
<dbReference type="Proteomes" id="UP000294292">
    <property type="component" value="Chromosome"/>
</dbReference>
<evidence type="ECO:0000256" key="3">
    <source>
        <dbReference type="ARBA" id="ARBA00012824"/>
    </source>
</evidence>
<dbReference type="InterPro" id="IPR005801">
    <property type="entry name" value="ADC_synthase"/>
</dbReference>
<dbReference type="Pfam" id="PF00425">
    <property type="entry name" value="Chorismate_bind"/>
    <property type="match status" value="1"/>
</dbReference>
<comment type="catalytic activity">
    <reaction evidence="1">
        <text>chorismate = isochorismate</text>
        <dbReference type="Rhea" id="RHEA:18985"/>
        <dbReference type="ChEBI" id="CHEBI:29748"/>
        <dbReference type="ChEBI" id="CHEBI:29780"/>
        <dbReference type="EC" id="5.4.4.2"/>
    </reaction>
</comment>
<dbReference type="AlphaFoldDB" id="A0A4V1AMV4"/>
<dbReference type="PANTHER" id="PTHR42839:SF1">
    <property type="entry name" value="ISOCHORISMATE SYNTHASE MENF"/>
    <property type="match status" value="1"/>
</dbReference>
<sequence length="460" mass="51860">MIQKSITSIGYAIEDLSSGVHFYTETIEVSRLSSIAFFEAGESYKGQRFYWQNREKTFTLVGLGHAHVITSSSEDKRFEEVDKQWSELCSKIVNEEHDLQPILFGGFSFDPANQLSSEWDMFPSAYFAVPSFQLVIRDDRVFISIHLVTKEKDSQHRFDQLRSERDDLIHAAQVRELKPYAKPLLTNLEERFKELYLDAVSHVTKLIRTGEAQKVVIARSLTLTFAEDVSSPSAMYHVSKEQPESFLFGLELADNLFFGATPERLVKVENRRALSTCLAGSIKRGQTATEDQQLGNELLQDLKNLEEHQYVVDMITKVFTKYCEAVKVPKYPKLMKIRDIQHLYTPVEGQLQKGQGLLQLVKDLHPTPALGGEPRGDAMAIIRMVEQMNRGYYAAPVGWIDAAGNGEFAVAIRSALLNKQNAYLYAGGGIVADSDPTSEYAETLVKFRPMLRTLGGKLNG</sequence>
<dbReference type="InterPro" id="IPR004561">
    <property type="entry name" value="IsoChor_synthase"/>
</dbReference>
<name>A0A4V1AMV4_9BACL</name>
<gene>
    <name evidence="7" type="ORF">E2636_05425</name>
</gene>
<evidence type="ECO:0000256" key="1">
    <source>
        <dbReference type="ARBA" id="ARBA00000799"/>
    </source>
</evidence>
<evidence type="ECO:0000313" key="7">
    <source>
        <dbReference type="EMBL" id="QBP40585.1"/>
    </source>
</evidence>
<comment type="similarity">
    <text evidence="2">Belongs to the isochorismate synthase family.</text>
</comment>
<feature type="domain" description="Chorismate-utilising enzyme C-terminal" evidence="6">
    <location>
        <begin position="194"/>
        <end position="446"/>
    </location>
</feature>
<evidence type="ECO:0000259" key="6">
    <source>
        <dbReference type="Pfam" id="PF00425"/>
    </source>
</evidence>
<dbReference type="KEGG" id="panc:E2636_05425"/>
<accession>A0A4V1AMV4</accession>
<evidence type="ECO:0000313" key="8">
    <source>
        <dbReference type="Proteomes" id="UP000294292"/>
    </source>
</evidence>
<dbReference type="Gene3D" id="3.60.120.10">
    <property type="entry name" value="Anthranilate synthase"/>
    <property type="match status" value="1"/>
</dbReference>
<dbReference type="OrthoDB" id="9803598at2"/>
<keyword evidence="4 7" id="KW-0413">Isomerase</keyword>
<reference evidence="7 8" key="1">
    <citation type="submission" date="2019-03" db="EMBL/GenBank/DDBJ databases">
        <title>Complete genome sequence of Paenisporosarcina antarctica CGMCC 1.6503T.</title>
        <authorList>
            <person name="Rong J.-C."/>
            <person name="Chi N.-Y."/>
            <person name="Zhang Q.-F."/>
        </authorList>
    </citation>
    <scope>NUCLEOTIDE SEQUENCE [LARGE SCALE GENOMIC DNA]</scope>
    <source>
        <strain evidence="7 8">CGMCC 1.6503</strain>
    </source>
</reference>
<dbReference type="InterPro" id="IPR019999">
    <property type="entry name" value="Anth_synth_I-like"/>
</dbReference>
<evidence type="ECO:0000256" key="2">
    <source>
        <dbReference type="ARBA" id="ARBA00005297"/>
    </source>
</evidence>
<dbReference type="PRINTS" id="PR00095">
    <property type="entry name" value="ANTSNTHASEI"/>
</dbReference>
<dbReference type="NCBIfam" id="TIGR00543">
    <property type="entry name" value="isochor_syn"/>
    <property type="match status" value="1"/>
</dbReference>
<dbReference type="SUPFAM" id="SSF56322">
    <property type="entry name" value="ADC synthase"/>
    <property type="match status" value="1"/>
</dbReference>
<proteinExistence type="inferred from homology"/>
<dbReference type="GO" id="GO:0009697">
    <property type="term" value="P:salicylic acid biosynthetic process"/>
    <property type="evidence" value="ECO:0007669"/>
    <property type="project" value="TreeGrafter"/>
</dbReference>
<dbReference type="EC" id="5.4.4.2" evidence="3"/>
<keyword evidence="8" id="KW-1185">Reference proteome</keyword>